<dbReference type="GeneID" id="93621867"/>
<keyword evidence="2" id="KW-1185">Reference proteome</keyword>
<dbReference type="Proteomes" id="UP000009138">
    <property type="component" value="Unassembled WGS sequence"/>
</dbReference>
<name>I1CP11_RHIO9</name>
<dbReference type="InParanoid" id="I1CP11"/>
<evidence type="ECO:0000313" key="1">
    <source>
        <dbReference type="EMBL" id="EIE90191.1"/>
    </source>
</evidence>
<sequence length="53" mass="5896">MSRVSLTCPILPLPLLILDRLHRNSTSIISVVAGIHIGHYAVDECNASGRWIW</sequence>
<protein>
    <submittedName>
        <fullName evidence="1">Uncharacterized protein</fullName>
    </submittedName>
</protein>
<dbReference type="RefSeq" id="XP_067525587.1">
    <property type="nucleotide sequence ID" value="XM_067669486.1"/>
</dbReference>
<dbReference type="VEuPathDB" id="FungiDB:RO3G_14902"/>
<reference evidence="1 2" key="1">
    <citation type="journal article" date="2009" name="PLoS Genet.">
        <title>Genomic analysis of the basal lineage fungus Rhizopus oryzae reveals a whole-genome duplication.</title>
        <authorList>
            <person name="Ma L.-J."/>
            <person name="Ibrahim A.S."/>
            <person name="Skory C."/>
            <person name="Grabherr M.G."/>
            <person name="Burger G."/>
            <person name="Butler M."/>
            <person name="Elias M."/>
            <person name="Idnurm A."/>
            <person name="Lang B.F."/>
            <person name="Sone T."/>
            <person name="Abe A."/>
            <person name="Calvo S.E."/>
            <person name="Corrochano L.M."/>
            <person name="Engels R."/>
            <person name="Fu J."/>
            <person name="Hansberg W."/>
            <person name="Kim J.-M."/>
            <person name="Kodira C.D."/>
            <person name="Koehrsen M.J."/>
            <person name="Liu B."/>
            <person name="Miranda-Saavedra D."/>
            <person name="O'Leary S."/>
            <person name="Ortiz-Castellanos L."/>
            <person name="Poulter R."/>
            <person name="Rodriguez-Romero J."/>
            <person name="Ruiz-Herrera J."/>
            <person name="Shen Y.-Q."/>
            <person name="Zeng Q."/>
            <person name="Galagan J."/>
            <person name="Birren B.W."/>
            <person name="Cuomo C.A."/>
            <person name="Wickes B.L."/>
        </authorList>
    </citation>
    <scope>NUCLEOTIDE SEQUENCE [LARGE SCALE GENOMIC DNA]</scope>
    <source>
        <strain evidence="2">RA 99-880 / ATCC MYA-4621 / FGSC 9543 / NRRL 43880</strain>
    </source>
</reference>
<organism evidence="1 2">
    <name type="scientific">Rhizopus delemar (strain RA 99-880 / ATCC MYA-4621 / FGSC 9543 / NRRL 43880)</name>
    <name type="common">Mucormycosis agent</name>
    <name type="synonym">Rhizopus arrhizus var. delemar</name>
    <dbReference type="NCBI Taxonomy" id="246409"/>
    <lineage>
        <taxon>Eukaryota</taxon>
        <taxon>Fungi</taxon>
        <taxon>Fungi incertae sedis</taxon>
        <taxon>Mucoromycota</taxon>
        <taxon>Mucoromycotina</taxon>
        <taxon>Mucoromycetes</taxon>
        <taxon>Mucorales</taxon>
        <taxon>Mucorineae</taxon>
        <taxon>Rhizopodaceae</taxon>
        <taxon>Rhizopus</taxon>
    </lineage>
</organism>
<accession>I1CP11</accession>
<proteinExistence type="predicted"/>
<dbReference type="EMBL" id="CH476746">
    <property type="protein sequence ID" value="EIE90191.1"/>
    <property type="molecule type" value="Genomic_DNA"/>
</dbReference>
<gene>
    <name evidence="1" type="ORF">RO3G_14902</name>
</gene>
<dbReference type="AlphaFoldDB" id="I1CP11"/>
<evidence type="ECO:0000313" key="2">
    <source>
        <dbReference type="Proteomes" id="UP000009138"/>
    </source>
</evidence>